<name>A0A101LU79_PICGL</name>
<keyword evidence="1" id="KW-1133">Transmembrane helix</keyword>
<protein>
    <submittedName>
        <fullName evidence="2">Uncharacterized protein</fullName>
    </submittedName>
</protein>
<keyword evidence="1" id="KW-0472">Membrane</keyword>
<keyword evidence="1" id="KW-0812">Transmembrane</keyword>
<reference evidence="2" key="1">
    <citation type="journal article" date="2015" name="Genome Biol. Evol.">
        <title>Organellar Genomes of White Spruce (Picea glauca): Assembly and Annotation.</title>
        <authorList>
            <person name="Jackman S.D."/>
            <person name="Warren R.L."/>
            <person name="Gibb E.A."/>
            <person name="Vandervalk B.P."/>
            <person name="Mohamadi H."/>
            <person name="Chu J."/>
            <person name="Raymond A."/>
            <person name="Pleasance S."/>
            <person name="Coope R."/>
            <person name="Wildung M.R."/>
            <person name="Ritland C.E."/>
            <person name="Bousquet J."/>
            <person name="Jones S.J."/>
            <person name="Bohlmann J."/>
            <person name="Birol I."/>
        </authorList>
    </citation>
    <scope>NUCLEOTIDE SEQUENCE [LARGE SCALE GENOMIC DNA]</scope>
    <source>
        <tissue evidence="2">Flushing bud</tissue>
    </source>
</reference>
<sequence length="82" mass="9277">MTELESKLFVEVHNFVRSWLSLSCWVQGTLFWLAVIQCSSLRRILSGFSPFLGALFRVCLCFSVLPVKIAKEAYSSGHSKGY</sequence>
<proteinExistence type="predicted"/>
<accession>A0A101LU79</accession>
<dbReference type="AlphaFoldDB" id="A0A101LU79"/>
<evidence type="ECO:0000256" key="1">
    <source>
        <dbReference type="SAM" id="Phobius"/>
    </source>
</evidence>
<comment type="caution">
    <text evidence="2">The sequence shown here is derived from an EMBL/GenBank/DDBJ whole genome shotgun (WGS) entry which is preliminary data.</text>
</comment>
<dbReference type="EMBL" id="LKAM01000018">
    <property type="protein sequence ID" value="KUM45450.1"/>
    <property type="molecule type" value="Genomic_DNA"/>
</dbReference>
<keyword evidence="2" id="KW-0496">Mitochondrion</keyword>
<feature type="transmembrane region" description="Helical" evidence="1">
    <location>
        <begin position="48"/>
        <end position="67"/>
    </location>
</feature>
<feature type="transmembrane region" description="Helical" evidence="1">
    <location>
        <begin position="16"/>
        <end position="36"/>
    </location>
</feature>
<evidence type="ECO:0000313" key="2">
    <source>
        <dbReference type="EMBL" id="KUM45450.1"/>
    </source>
</evidence>
<organism evidence="2">
    <name type="scientific">Picea glauca</name>
    <name type="common">White spruce</name>
    <name type="synonym">Pinus glauca</name>
    <dbReference type="NCBI Taxonomy" id="3330"/>
    <lineage>
        <taxon>Eukaryota</taxon>
        <taxon>Viridiplantae</taxon>
        <taxon>Streptophyta</taxon>
        <taxon>Embryophyta</taxon>
        <taxon>Tracheophyta</taxon>
        <taxon>Spermatophyta</taxon>
        <taxon>Pinopsida</taxon>
        <taxon>Pinidae</taxon>
        <taxon>Conifers I</taxon>
        <taxon>Pinales</taxon>
        <taxon>Pinaceae</taxon>
        <taxon>Picea</taxon>
    </lineage>
</organism>
<geneLocation type="mitochondrion" evidence="2"/>
<gene>
    <name evidence="2" type="ORF">ABT39_MTgene2551</name>
</gene>